<dbReference type="Pfam" id="PF12937">
    <property type="entry name" value="F-box-like"/>
    <property type="match status" value="1"/>
</dbReference>
<comment type="caution">
    <text evidence="2">The sequence shown here is derived from an EMBL/GenBank/DDBJ whole genome shotgun (WGS) entry which is preliminary data.</text>
</comment>
<dbReference type="OrthoDB" id="5340728at2759"/>
<sequence length="458" mass="52695">MSEIESTLKLPSRELVIQTHPQPAPSKAYFTTLSPELLLSILEYLPARDVFSLILVCKAFYPVAHQILWSTPLVLDTSHYQDIKLRYAASDSNPLYMGWTFIKDFLLLDIGTPQMPDEESARILIELFHSGKLEPRCIDIEIYGRERGEEGLRVHDQEFWKSLMEYCRSKPPGEISLTLHAHNFQIMSLIDFQHLVKFRLDYGYTNLVNEDSRIMNLTTILNTAVMLKDLSLISIWRPFEQDIHILEESPEVLAGFQQAFDKLVRLERLVIENLFKEKSFFLSPPSNLKYLQIKAMTTPSWWLQLSKCSIPKLETLIIHHQLTRQCWDDQEQWSKEEFRINSVAITTLTGFSGEGPVFGTSDFADCILAANKGLNGNHEFISKRGNQVVPSIQSFARVMKDTMHDILESKLSECTWENVGPLLRDRGVDFVTDIFARDCLRTLNADIYQFIEDGAIPL</sequence>
<evidence type="ECO:0000313" key="3">
    <source>
        <dbReference type="EMBL" id="KAF3218901.1"/>
    </source>
</evidence>
<accession>A0A7C8QAC7</accession>
<proteinExistence type="predicted"/>
<evidence type="ECO:0000313" key="4">
    <source>
        <dbReference type="Proteomes" id="UP000472727"/>
    </source>
</evidence>
<dbReference type="Proteomes" id="UP000614610">
    <property type="component" value="Unassembled WGS sequence"/>
</dbReference>
<gene>
    <name evidence="2" type="ORF">TWF106_002270</name>
    <name evidence="3" type="ORF">TWF679_000313</name>
</gene>
<evidence type="ECO:0000313" key="2">
    <source>
        <dbReference type="EMBL" id="KAF3202822.1"/>
    </source>
</evidence>
<dbReference type="InterPro" id="IPR001810">
    <property type="entry name" value="F-box_dom"/>
</dbReference>
<dbReference type="EMBL" id="WIWS01000141">
    <property type="protein sequence ID" value="KAF3202822.1"/>
    <property type="molecule type" value="Genomic_DNA"/>
</dbReference>
<organism evidence="2 4">
    <name type="scientific">Orbilia oligospora</name>
    <name type="common">Nematode-trapping fungus</name>
    <name type="synonym">Arthrobotrys oligospora</name>
    <dbReference type="NCBI Taxonomy" id="2813651"/>
    <lineage>
        <taxon>Eukaryota</taxon>
        <taxon>Fungi</taxon>
        <taxon>Dikarya</taxon>
        <taxon>Ascomycota</taxon>
        <taxon>Pezizomycotina</taxon>
        <taxon>Orbiliomycetes</taxon>
        <taxon>Orbiliales</taxon>
        <taxon>Orbiliaceae</taxon>
        <taxon>Orbilia</taxon>
    </lineage>
</organism>
<name>A0A7C8QAC7_ORBOL</name>
<dbReference type="AlphaFoldDB" id="A0A7C8QAC7"/>
<dbReference type="PROSITE" id="PS50181">
    <property type="entry name" value="FBOX"/>
    <property type="match status" value="1"/>
</dbReference>
<reference evidence="2 4" key="1">
    <citation type="submission" date="2019-06" db="EMBL/GenBank/DDBJ databases">
        <authorList>
            <person name="Palmer J.M."/>
        </authorList>
    </citation>
    <scope>NUCLEOTIDE SEQUENCE [LARGE SCALE GENOMIC DNA]</scope>
    <source>
        <strain evidence="2 4">TWF106</strain>
        <strain evidence="3">TWF679</strain>
    </source>
</reference>
<protein>
    <recommendedName>
        <fullName evidence="1">F-box domain-containing protein</fullName>
    </recommendedName>
</protein>
<dbReference type="EMBL" id="WIWT01000010">
    <property type="protein sequence ID" value="KAF3218901.1"/>
    <property type="molecule type" value="Genomic_DNA"/>
</dbReference>
<dbReference type="Gene3D" id="1.20.1280.50">
    <property type="match status" value="1"/>
</dbReference>
<dbReference type="SUPFAM" id="SSF81383">
    <property type="entry name" value="F-box domain"/>
    <property type="match status" value="1"/>
</dbReference>
<dbReference type="InterPro" id="IPR036047">
    <property type="entry name" value="F-box-like_dom_sf"/>
</dbReference>
<evidence type="ECO:0000259" key="1">
    <source>
        <dbReference type="PROSITE" id="PS50181"/>
    </source>
</evidence>
<dbReference type="CDD" id="cd09917">
    <property type="entry name" value="F-box_SF"/>
    <property type="match status" value="1"/>
</dbReference>
<feature type="domain" description="F-box" evidence="1">
    <location>
        <begin position="27"/>
        <end position="83"/>
    </location>
</feature>
<dbReference type="Proteomes" id="UP000472727">
    <property type="component" value="Unassembled WGS sequence"/>
</dbReference>